<evidence type="ECO:0000256" key="2">
    <source>
        <dbReference type="ARBA" id="ARBA00020829"/>
    </source>
</evidence>
<evidence type="ECO:0000256" key="1">
    <source>
        <dbReference type="ARBA" id="ARBA00006231"/>
    </source>
</evidence>
<proteinExistence type="inferred from homology"/>
<dbReference type="GO" id="GO:0016480">
    <property type="term" value="P:negative regulation of transcription by RNA polymerase III"/>
    <property type="evidence" value="ECO:0007669"/>
    <property type="project" value="InterPro"/>
</dbReference>
<dbReference type="PANTHER" id="PTHR22504">
    <property type="entry name" value="REPRESSOR OF RNA POLYMERASE III TRANSCRIPTION MAF1"/>
    <property type="match status" value="1"/>
</dbReference>
<gene>
    <name evidence="3" type="ORF">A3Q56_05966</name>
</gene>
<keyword evidence="4" id="KW-1185">Reference proteome</keyword>
<dbReference type="EMBL" id="LWCA01000968">
    <property type="protein sequence ID" value="OAF66314.1"/>
    <property type="molecule type" value="Genomic_DNA"/>
</dbReference>
<protein>
    <recommendedName>
        <fullName evidence="2">Repressor of RNA polymerase III transcription MAF1 homolog</fullName>
    </recommendedName>
</protein>
<dbReference type="Gene3D" id="3.40.1000.50">
    <property type="entry name" value="Repressor of RNA polymerase III transcription Maf1"/>
    <property type="match status" value="1"/>
</dbReference>
<reference evidence="3 4" key="1">
    <citation type="submission" date="2016-04" db="EMBL/GenBank/DDBJ databases">
        <title>The genome of Intoshia linei affirms orthonectids as highly simplified spiralians.</title>
        <authorList>
            <person name="Mikhailov K.V."/>
            <person name="Slusarev G.S."/>
            <person name="Nikitin M.A."/>
            <person name="Logacheva M.D."/>
            <person name="Penin A."/>
            <person name="Aleoshin V."/>
            <person name="Panchin Y.V."/>
        </authorList>
    </citation>
    <scope>NUCLEOTIDE SEQUENCE [LARGE SCALE GENOMIC DNA]</scope>
    <source>
        <strain evidence="3">Intl2013</strain>
        <tissue evidence="3">Whole animal</tissue>
    </source>
</reference>
<sequence length="216" mass="25761">MKIIPDDDFITFLSKNNALKPDPDANFRLAHFSIKMIKKQKKIYKKLDLESTAELTIPESLRNYENVREAMGDDYEMIRVIERKTLYHLQLVLNLIFDGYNFVKYSGKNFSRQPYFENVKSKIEQFTSLRFGQNHVDYVTLWSLIDRKIDIDNAEIYSFKCVEESRKSDPFAQPGIQWGFAYFFYNRVLKNIIYMGIQNRKPVELMNEEERNVYNV</sequence>
<name>A0A177AYQ1_9BILA</name>
<dbReference type="PANTHER" id="PTHR22504:SF0">
    <property type="entry name" value="REPRESSOR OF RNA POLYMERASE III TRANSCRIPTION MAF1 HOMOLOG"/>
    <property type="match status" value="1"/>
</dbReference>
<dbReference type="OrthoDB" id="277029at2759"/>
<dbReference type="GO" id="GO:0005634">
    <property type="term" value="C:nucleus"/>
    <property type="evidence" value="ECO:0007669"/>
    <property type="project" value="TreeGrafter"/>
</dbReference>
<dbReference type="InterPro" id="IPR038564">
    <property type="entry name" value="Maf1_sf"/>
</dbReference>
<evidence type="ECO:0000313" key="4">
    <source>
        <dbReference type="Proteomes" id="UP000078046"/>
    </source>
</evidence>
<dbReference type="GO" id="GO:0000994">
    <property type="term" value="F:RNA polymerase III core binding"/>
    <property type="evidence" value="ECO:0007669"/>
    <property type="project" value="TreeGrafter"/>
</dbReference>
<evidence type="ECO:0000313" key="3">
    <source>
        <dbReference type="EMBL" id="OAF66314.1"/>
    </source>
</evidence>
<organism evidence="3 4">
    <name type="scientific">Intoshia linei</name>
    <dbReference type="NCBI Taxonomy" id="1819745"/>
    <lineage>
        <taxon>Eukaryota</taxon>
        <taxon>Metazoa</taxon>
        <taxon>Spiralia</taxon>
        <taxon>Lophotrochozoa</taxon>
        <taxon>Mesozoa</taxon>
        <taxon>Orthonectida</taxon>
        <taxon>Rhopaluridae</taxon>
        <taxon>Intoshia</taxon>
    </lineage>
</organism>
<dbReference type="Pfam" id="PF09174">
    <property type="entry name" value="Maf1"/>
    <property type="match status" value="1"/>
</dbReference>
<accession>A0A177AYQ1</accession>
<comment type="similarity">
    <text evidence="1">Belongs to the MAF1 family.</text>
</comment>
<dbReference type="AlphaFoldDB" id="A0A177AYQ1"/>
<dbReference type="Proteomes" id="UP000078046">
    <property type="component" value="Unassembled WGS sequence"/>
</dbReference>
<comment type="caution">
    <text evidence="3">The sequence shown here is derived from an EMBL/GenBank/DDBJ whole genome shotgun (WGS) entry which is preliminary data.</text>
</comment>
<dbReference type="InterPro" id="IPR015257">
    <property type="entry name" value="Maf1"/>
</dbReference>